<keyword evidence="3" id="KW-1185">Reference proteome</keyword>
<dbReference type="Proteomes" id="UP001500943">
    <property type="component" value="Unassembled WGS sequence"/>
</dbReference>
<protein>
    <recommendedName>
        <fullName evidence="1">Schlafen AlbA-2 domain-containing protein</fullName>
    </recommendedName>
</protein>
<dbReference type="InterPro" id="IPR038461">
    <property type="entry name" value="Schlafen_AlbA_2_dom_sf"/>
</dbReference>
<dbReference type="EMBL" id="BAAAKW010000025">
    <property type="protein sequence ID" value="GAA1214992.1"/>
    <property type="molecule type" value="Genomic_DNA"/>
</dbReference>
<feature type="domain" description="Schlafen AlbA-2" evidence="1">
    <location>
        <begin position="23"/>
        <end position="157"/>
    </location>
</feature>
<gene>
    <name evidence="2" type="ORF">GCM10009655_12770</name>
</gene>
<sequence>MEQHNFRFDGLRPDTEALFRAGEQPHIEFKSQMIQKELAKQVAAGANYVAFLPSAKVHTILFGVAEKDDESTGVTAGEIIGLFSDTGAPARLDDLQLQIEQSILGKIQPKPDIVLYQENTSSLPILVLEIRPTTPPHIVDDRWVIRGTMGVRAMTQSEALKIFKLQRLSAWIDEFEESDPLRRALAEIRNSIEDFRFEQFASEQQDRAGLSDEFESRLSAKLLPIERMLAEAIQESGSVAEVVADVRQIVEGIADRPLEFTAEQAWFETLKGRQLRLNTINRFATLLGAERVGLLDELFVEFLGATAEYSEFAENSAEIAAYRRISRIDDELSIELAAASDLVVAALWRRNGVPPFFGLDWLADVRRTEDILVRRSAQVSAQVEKKLAANESSDVLAERGILNLPGVSVESMIEELGGVLSLNKALLNVRTPRGVYWLAIPKSNSVWPIGFFPAAISDDVALEEPSVISTRILMIVERCGGASWRVEGPGAAIPTS</sequence>
<dbReference type="RefSeq" id="WP_343924241.1">
    <property type="nucleotide sequence ID" value="NZ_BAAAKW010000025.1"/>
</dbReference>
<reference evidence="2 3" key="1">
    <citation type="journal article" date="2019" name="Int. J. Syst. Evol. Microbiol.">
        <title>The Global Catalogue of Microorganisms (GCM) 10K type strain sequencing project: providing services to taxonomists for standard genome sequencing and annotation.</title>
        <authorList>
            <consortium name="The Broad Institute Genomics Platform"/>
            <consortium name="The Broad Institute Genome Sequencing Center for Infectious Disease"/>
            <person name="Wu L."/>
            <person name="Ma J."/>
        </authorList>
    </citation>
    <scope>NUCLEOTIDE SEQUENCE [LARGE SCALE GENOMIC DNA]</scope>
    <source>
        <strain evidence="2 3">JCM 12762</strain>
    </source>
</reference>
<name>A0ABN1VK92_9MICO</name>
<accession>A0ABN1VK92</accession>
<organism evidence="2 3">
    <name type="scientific">Rhodoglobus aureus</name>
    <dbReference type="NCBI Taxonomy" id="191497"/>
    <lineage>
        <taxon>Bacteria</taxon>
        <taxon>Bacillati</taxon>
        <taxon>Actinomycetota</taxon>
        <taxon>Actinomycetes</taxon>
        <taxon>Micrococcales</taxon>
        <taxon>Microbacteriaceae</taxon>
        <taxon>Rhodoglobus</taxon>
    </lineage>
</organism>
<dbReference type="InterPro" id="IPR007421">
    <property type="entry name" value="Schlafen_AlbA_2_dom"/>
</dbReference>
<dbReference type="Gene3D" id="3.30.950.30">
    <property type="entry name" value="Schlafen, AAA domain"/>
    <property type="match status" value="1"/>
</dbReference>
<proteinExistence type="predicted"/>
<evidence type="ECO:0000259" key="1">
    <source>
        <dbReference type="Pfam" id="PF04326"/>
    </source>
</evidence>
<evidence type="ECO:0000313" key="2">
    <source>
        <dbReference type="EMBL" id="GAA1214992.1"/>
    </source>
</evidence>
<comment type="caution">
    <text evidence="2">The sequence shown here is derived from an EMBL/GenBank/DDBJ whole genome shotgun (WGS) entry which is preliminary data.</text>
</comment>
<evidence type="ECO:0000313" key="3">
    <source>
        <dbReference type="Proteomes" id="UP001500943"/>
    </source>
</evidence>
<dbReference type="Pfam" id="PF04326">
    <property type="entry name" value="SLFN_AlbA_2"/>
    <property type="match status" value="1"/>
</dbReference>